<dbReference type="Pfam" id="PF08447">
    <property type="entry name" value="PAS_3"/>
    <property type="match status" value="1"/>
</dbReference>
<dbReference type="GO" id="GO:1902201">
    <property type="term" value="P:negative regulation of bacterial-type flagellum-dependent cell motility"/>
    <property type="evidence" value="ECO:0007669"/>
    <property type="project" value="TreeGrafter"/>
</dbReference>
<dbReference type="InterPro" id="IPR000160">
    <property type="entry name" value="GGDEF_dom"/>
</dbReference>
<dbReference type="Pfam" id="PF00990">
    <property type="entry name" value="GGDEF"/>
    <property type="match status" value="1"/>
</dbReference>
<dbReference type="SUPFAM" id="SSF55781">
    <property type="entry name" value="GAF domain-like"/>
    <property type="match status" value="1"/>
</dbReference>
<comment type="cofactor">
    <cofactor evidence="1">
        <name>Mg(2+)</name>
        <dbReference type="ChEBI" id="CHEBI:18420"/>
    </cofactor>
</comment>
<feature type="domain" description="GGDEF" evidence="4">
    <location>
        <begin position="358"/>
        <end position="494"/>
    </location>
</feature>
<dbReference type="InterPro" id="IPR013655">
    <property type="entry name" value="PAS_fold_3"/>
</dbReference>
<keyword evidence="6" id="KW-1185">Reference proteome</keyword>
<dbReference type="PANTHER" id="PTHR45138">
    <property type="entry name" value="REGULATORY COMPONENTS OF SENSORY TRANSDUCTION SYSTEM"/>
    <property type="match status" value="1"/>
</dbReference>
<proteinExistence type="predicted"/>
<evidence type="ECO:0000313" key="5">
    <source>
        <dbReference type="EMBL" id="PHQ15408.1"/>
    </source>
</evidence>
<dbReference type="Gene3D" id="3.30.450.20">
    <property type="entry name" value="PAS domain"/>
    <property type="match status" value="1"/>
</dbReference>
<dbReference type="InterPro" id="IPR050469">
    <property type="entry name" value="Diguanylate_Cyclase"/>
</dbReference>
<protein>
    <recommendedName>
        <fullName evidence="2">diguanylate cyclase</fullName>
        <ecNumber evidence="2">2.7.7.65</ecNumber>
    </recommendedName>
</protein>
<evidence type="ECO:0000313" key="6">
    <source>
        <dbReference type="Proteomes" id="UP000231409"/>
    </source>
</evidence>
<dbReference type="Gene3D" id="3.30.70.270">
    <property type="match status" value="1"/>
</dbReference>
<dbReference type="AlphaFoldDB" id="A0A2G1ULQ4"/>
<dbReference type="SMART" id="SM00267">
    <property type="entry name" value="GGDEF"/>
    <property type="match status" value="1"/>
</dbReference>
<evidence type="ECO:0000259" key="4">
    <source>
        <dbReference type="PROSITE" id="PS50887"/>
    </source>
</evidence>
<comment type="catalytic activity">
    <reaction evidence="3">
        <text>2 GTP = 3',3'-c-di-GMP + 2 diphosphate</text>
        <dbReference type="Rhea" id="RHEA:24898"/>
        <dbReference type="ChEBI" id="CHEBI:33019"/>
        <dbReference type="ChEBI" id="CHEBI:37565"/>
        <dbReference type="ChEBI" id="CHEBI:58805"/>
        <dbReference type="EC" id="2.7.7.65"/>
    </reaction>
</comment>
<dbReference type="GO" id="GO:0043709">
    <property type="term" value="P:cell adhesion involved in single-species biofilm formation"/>
    <property type="evidence" value="ECO:0007669"/>
    <property type="project" value="TreeGrafter"/>
</dbReference>
<evidence type="ECO:0000256" key="3">
    <source>
        <dbReference type="ARBA" id="ARBA00034247"/>
    </source>
</evidence>
<dbReference type="EMBL" id="NTFH01000007">
    <property type="protein sequence ID" value="PHQ15408.1"/>
    <property type="molecule type" value="Genomic_DNA"/>
</dbReference>
<dbReference type="InterPro" id="IPR043128">
    <property type="entry name" value="Rev_trsase/Diguanyl_cyclase"/>
</dbReference>
<dbReference type="CDD" id="cd00130">
    <property type="entry name" value="PAS"/>
    <property type="match status" value="1"/>
</dbReference>
<dbReference type="FunFam" id="3.30.70.270:FF:000001">
    <property type="entry name" value="Diguanylate cyclase domain protein"/>
    <property type="match status" value="1"/>
</dbReference>
<dbReference type="NCBIfam" id="TIGR00254">
    <property type="entry name" value="GGDEF"/>
    <property type="match status" value="1"/>
</dbReference>
<dbReference type="PROSITE" id="PS50887">
    <property type="entry name" value="GGDEF"/>
    <property type="match status" value="1"/>
</dbReference>
<evidence type="ECO:0000256" key="1">
    <source>
        <dbReference type="ARBA" id="ARBA00001946"/>
    </source>
</evidence>
<evidence type="ECO:0000256" key="2">
    <source>
        <dbReference type="ARBA" id="ARBA00012528"/>
    </source>
</evidence>
<dbReference type="EC" id="2.7.7.65" evidence="2"/>
<dbReference type="PANTHER" id="PTHR45138:SF9">
    <property type="entry name" value="DIGUANYLATE CYCLASE DGCM-RELATED"/>
    <property type="match status" value="1"/>
</dbReference>
<dbReference type="GO" id="GO:0005886">
    <property type="term" value="C:plasma membrane"/>
    <property type="evidence" value="ECO:0007669"/>
    <property type="project" value="TreeGrafter"/>
</dbReference>
<reference evidence="5 6" key="1">
    <citation type="submission" date="2017-09" db="EMBL/GenBank/DDBJ databases">
        <title>The draft genome sequences of Marinobacter sp. PWS21.</title>
        <authorList>
            <person name="Cao J."/>
        </authorList>
    </citation>
    <scope>NUCLEOTIDE SEQUENCE [LARGE SCALE GENOMIC DNA]</scope>
    <source>
        <strain evidence="5 6">PWS21</strain>
    </source>
</reference>
<dbReference type="Pfam" id="PF01590">
    <property type="entry name" value="GAF"/>
    <property type="match status" value="1"/>
</dbReference>
<gene>
    <name evidence="5" type="ORF">CLH61_09840</name>
</gene>
<name>A0A2G1ULQ4_9GAMM</name>
<dbReference type="GO" id="GO:0052621">
    <property type="term" value="F:diguanylate cyclase activity"/>
    <property type="evidence" value="ECO:0007669"/>
    <property type="project" value="UniProtKB-EC"/>
</dbReference>
<dbReference type="CDD" id="cd01949">
    <property type="entry name" value="GGDEF"/>
    <property type="match status" value="1"/>
</dbReference>
<dbReference type="InterPro" id="IPR029787">
    <property type="entry name" value="Nucleotide_cyclase"/>
</dbReference>
<dbReference type="InterPro" id="IPR035965">
    <property type="entry name" value="PAS-like_dom_sf"/>
</dbReference>
<dbReference type="InterPro" id="IPR000014">
    <property type="entry name" value="PAS"/>
</dbReference>
<dbReference type="SMART" id="SM00065">
    <property type="entry name" value="GAF"/>
    <property type="match status" value="1"/>
</dbReference>
<dbReference type="InterPro" id="IPR003018">
    <property type="entry name" value="GAF"/>
</dbReference>
<accession>A0A2G1ULQ4</accession>
<organism evidence="5 6">
    <name type="scientific">Marinobacter profundi</name>
    <dbReference type="NCBI Taxonomy" id="2666256"/>
    <lineage>
        <taxon>Bacteria</taxon>
        <taxon>Pseudomonadati</taxon>
        <taxon>Pseudomonadota</taxon>
        <taxon>Gammaproteobacteria</taxon>
        <taxon>Pseudomonadales</taxon>
        <taxon>Marinobacteraceae</taxon>
        <taxon>Marinobacter</taxon>
    </lineage>
</organism>
<comment type="caution">
    <text evidence="5">The sequence shown here is derived from an EMBL/GenBank/DDBJ whole genome shotgun (WGS) entry which is preliminary data.</text>
</comment>
<sequence length="498" mass="55874">MGKQSTVSGELLARLAAGVPGVLFTYWLSATEDQHCFPFLGERARPLFGLAPEALAASADPLFALIHPEDVAGLADSIVASARTLTPWQYRGRLRLQSGEFQWFEGSSTPERQDDGSTLWYGYFNNIQYYKELEVSLRESEAEFAFQAQFQKLIAKLSTRFINLGFGTIDQGIDELLMEIGKFFGVDRAYLYHFSDDYRVMTNSHEWCGKGVPSLKASQQQVAIESFHWWHDRIHEMVSRGRVIFVEDVRRLPKRAHQERKLLLEQGVASMFCVPVQIRGRVTGFFGVDSLRKRQWRRDQADLLVIISGLLSGALERHRLEEKLLNQSIRDPLTGLHNRRYLIPRLEELLGRSQRFGDTFSLALFDVDHFKQINDSVGHLAGDHILRQFAGVLRQQARTTDVVVRFGGEEFIVVFVGTAAEDAVPIVQRIIEAVRQALFQAGGSAVHVTVSAGMVGLGEVPALPDTPDSLIGRADERLYRAKAAGRDCLVSASGIVRI</sequence>
<dbReference type="RefSeq" id="WP_099614532.1">
    <property type="nucleotide sequence ID" value="NZ_KZ319370.1"/>
</dbReference>
<dbReference type="InterPro" id="IPR029016">
    <property type="entry name" value="GAF-like_dom_sf"/>
</dbReference>
<dbReference type="Gene3D" id="3.30.450.40">
    <property type="match status" value="1"/>
</dbReference>
<dbReference type="SUPFAM" id="SSF55785">
    <property type="entry name" value="PYP-like sensor domain (PAS domain)"/>
    <property type="match status" value="1"/>
</dbReference>
<dbReference type="Proteomes" id="UP000231409">
    <property type="component" value="Unassembled WGS sequence"/>
</dbReference>
<dbReference type="SUPFAM" id="SSF55073">
    <property type="entry name" value="Nucleotide cyclase"/>
    <property type="match status" value="1"/>
</dbReference>